<dbReference type="STRING" id="99656.SAMN05421659_101170"/>
<keyword evidence="2" id="KW-1185">Reference proteome</keyword>
<organism evidence="1 2">
    <name type="scientific">[Clostridium] fimetarium</name>
    <dbReference type="NCBI Taxonomy" id="99656"/>
    <lineage>
        <taxon>Bacteria</taxon>
        <taxon>Bacillati</taxon>
        <taxon>Bacillota</taxon>
        <taxon>Clostridia</taxon>
        <taxon>Lachnospirales</taxon>
        <taxon>Lachnospiraceae</taxon>
    </lineage>
</organism>
<gene>
    <name evidence="1" type="ORF">SAMN05421659_101170</name>
</gene>
<evidence type="ECO:0000313" key="1">
    <source>
        <dbReference type="EMBL" id="SEV83120.1"/>
    </source>
</evidence>
<proteinExistence type="predicted"/>
<dbReference type="RefSeq" id="WP_092449619.1">
    <property type="nucleotide sequence ID" value="NZ_FOJI01000001.1"/>
</dbReference>
<dbReference type="OrthoDB" id="5363652at2"/>
<dbReference type="Proteomes" id="UP000199701">
    <property type="component" value="Unassembled WGS sequence"/>
</dbReference>
<dbReference type="Pfam" id="PF07751">
    <property type="entry name" value="Abi_2"/>
    <property type="match status" value="1"/>
</dbReference>
<evidence type="ECO:0000313" key="2">
    <source>
        <dbReference type="Proteomes" id="UP000199701"/>
    </source>
</evidence>
<protein>
    <submittedName>
        <fullName evidence="1">Abortive infection bacteriophage resistance protein</fullName>
    </submittedName>
</protein>
<sequence length="321" mass="38194">MEIKDRPILDLDGQIEHLKDKGIKFEIMKADEAKNYLKENNNYFKLRAYRKNFSKHPDGVNKDKYIDLDFAMLKDLAIIDMEIRYVLVHLALNIEHYAKVKLLRIVEEKAVDAYKLVESYFEHLKSMETEKYNPYQAMLSELNRNRDNPYCGGLIETYEARYPIWVFLELIPFGEFIHFYKFCADVYNSKDMKDDFYLLMAIKSIRNASAHSNCIINELGKTDPRYCKGEVNNRIIKILGDNGITKSIRDTKLCNERIKQIITVFYMHNKIVSSEGVRRHSKDKMLRLMERLFRNITYYDSNEKIKTNFIFLRKCVDIFFD</sequence>
<dbReference type="InterPro" id="IPR011664">
    <property type="entry name" value="Abi_system_AbiD/AbiF-like"/>
</dbReference>
<reference evidence="1 2" key="1">
    <citation type="submission" date="2016-10" db="EMBL/GenBank/DDBJ databases">
        <authorList>
            <person name="de Groot N.N."/>
        </authorList>
    </citation>
    <scope>NUCLEOTIDE SEQUENCE [LARGE SCALE GENOMIC DNA]</scope>
    <source>
        <strain evidence="1 2">DSM 9179</strain>
    </source>
</reference>
<dbReference type="AlphaFoldDB" id="A0A1I0M5S6"/>
<accession>A0A1I0M5S6</accession>
<name>A0A1I0M5S6_9FIRM</name>
<dbReference type="EMBL" id="FOJI01000001">
    <property type="protein sequence ID" value="SEV83120.1"/>
    <property type="molecule type" value="Genomic_DNA"/>
</dbReference>